<dbReference type="AlphaFoldDB" id="A0A2N9IX48"/>
<dbReference type="InterPro" id="IPR053151">
    <property type="entry name" value="RNase_H-like"/>
</dbReference>
<sequence>MFEFEDVANLEKVLLYEPWTNNKYLVAFWRLEGIVEPENLVFNQTSFWVQIHDLSILSLKKEVAMALERLIGRVMKTRETDEELGGGRIMRIRVQVDITKPLTRGHKIEQLRMIDKEIGFKDGPYPKMSHQDIFPSKKPFSPLIVQSGETLQAFQGGTKTTAGREPLVDITNQSGLSPKERGDVRRTMMSLRNGGDKARLPVWTKQTLYWRRLRPSPAGTNELLELELSWAWEPMYSSGARKVSAGERSLGYVPDRNMSNPPRRSVGRRKPFRFAEMWMEDTGYEAKIQSAWARRHRGTTMFRVALKIKECKKHLGEWSRSSFGSLKRQIELKRRQLHAAEADAQNGGDMLAVRTLRNDLNSLLKKEEIVWRQQSRVVWLKEGDRNMKFFHGRASQRWRRNTINVLRDENGTLHNNTNQVVAILIRYYENLFTTAQPNHIEEAMAHIPRVVSDTMNDSLLREFSACEVEQAIKQMAPSMSPGPDGRRITENVLLAFETLHHMQSTKIGQDGVMALKLDISKAYDKVEWVYLEYLIALIDQLFQPYDAKAITSIIVSERCPLDKLVWLGSVMGQYTVKGGYQFLLEEELLNQPGSSNRDAMQQWRLSKPSQQTQLSNLLWTLGLKKARLKGDSETIVNALKTGGHSHALFDIAIDDAITLSTKFLKVQFQHVRRQGNSLAHALARHAQHYTNMEVWMESVPPTLEYLLSLDFPS</sequence>
<dbReference type="Gene3D" id="3.30.420.10">
    <property type="entry name" value="Ribonuclease H-like superfamily/Ribonuclease H"/>
    <property type="match status" value="1"/>
</dbReference>
<dbReference type="CDD" id="cd06222">
    <property type="entry name" value="RNase_H_like"/>
    <property type="match status" value="1"/>
</dbReference>
<organism evidence="2">
    <name type="scientific">Fagus sylvatica</name>
    <name type="common">Beechnut</name>
    <dbReference type="NCBI Taxonomy" id="28930"/>
    <lineage>
        <taxon>Eukaryota</taxon>
        <taxon>Viridiplantae</taxon>
        <taxon>Streptophyta</taxon>
        <taxon>Embryophyta</taxon>
        <taxon>Tracheophyta</taxon>
        <taxon>Spermatophyta</taxon>
        <taxon>Magnoliopsida</taxon>
        <taxon>eudicotyledons</taxon>
        <taxon>Gunneridae</taxon>
        <taxon>Pentapetalae</taxon>
        <taxon>rosids</taxon>
        <taxon>fabids</taxon>
        <taxon>Fagales</taxon>
        <taxon>Fagaceae</taxon>
        <taxon>Fagus</taxon>
    </lineage>
</organism>
<dbReference type="PANTHER" id="PTHR47723">
    <property type="entry name" value="OS05G0353850 PROTEIN"/>
    <property type="match status" value="1"/>
</dbReference>
<dbReference type="EMBL" id="OIVN01006271">
    <property type="protein sequence ID" value="SPD29452.1"/>
    <property type="molecule type" value="Genomic_DNA"/>
</dbReference>
<dbReference type="Pfam" id="PF13456">
    <property type="entry name" value="RVT_3"/>
    <property type="match status" value="1"/>
</dbReference>
<name>A0A2N9IX48_FAGSY</name>
<evidence type="ECO:0000313" key="2">
    <source>
        <dbReference type="EMBL" id="SPD29452.1"/>
    </source>
</evidence>
<dbReference type="InterPro" id="IPR002156">
    <property type="entry name" value="RNaseH_domain"/>
</dbReference>
<reference evidence="2" key="1">
    <citation type="submission" date="2018-02" db="EMBL/GenBank/DDBJ databases">
        <authorList>
            <person name="Cohen D.B."/>
            <person name="Kent A.D."/>
        </authorList>
    </citation>
    <scope>NUCLEOTIDE SEQUENCE</scope>
</reference>
<dbReference type="InterPro" id="IPR044730">
    <property type="entry name" value="RNase_H-like_dom_plant"/>
</dbReference>
<proteinExistence type="predicted"/>
<dbReference type="PANTHER" id="PTHR47723:SF21">
    <property type="entry name" value="POLYNUCLEOTIDYL TRANSFERASE, RIBONUCLEASE H-LIKE SUPERFAMILY PROTEIN"/>
    <property type="match status" value="1"/>
</dbReference>
<dbReference type="GO" id="GO:0004523">
    <property type="term" value="F:RNA-DNA hybrid ribonuclease activity"/>
    <property type="evidence" value="ECO:0007669"/>
    <property type="project" value="InterPro"/>
</dbReference>
<gene>
    <name evidence="2" type="ORF">FSB_LOCUS57334</name>
</gene>
<dbReference type="GO" id="GO:0003676">
    <property type="term" value="F:nucleic acid binding"/>
    <property type="evidence" value="ECO:0007669"/>
    <property type="project" value="InterPro"/>
</dbReference>
<dbReference type="InterPro" id="IPR036397">
    <property type="entry name" value="RNaseH_sf"/>
</dbReference>
<feature type="domain" description="RNase H type-1" evidence="1">
    <location>
        <begin position="617"/>
        <end position="686"/>
    </location>
</feature>
<accession>A0A2N9IX48</accession>
<evidence type="ECO:0000259" key="1">
    <source>
        <dbReference type="Pfam" id="PF13456"/>
    </source>
</evidence>
<protein>
    <recommendedName>
        <fullName evidence="1">RNase H type-1 domain-containing protein</fullName>
    </recommendedName>
</protein>